<evidence type="ECO:0000313" key="6">
    <source>
        <dbReference type="Proteomes" id="UP000694520"/>
    </source>
</evidence>
<proteinExistence type="predicted"/>
<keyword evidence="4" id="KW-0539">Nucleus</keyword>
<dbReference type="AlphaFoldDB" id="A0A8B9WGI7"/>
<reference evidence="5" key="3">
    <citation type="submission" date="2025-09" db="UniProtKB">
        <authorList>
            <consortium name="Ensembl"/>
        </authorList>
    </citation>
    <scope>IDENTIFICATION</scope>
</reference>
<dbReference type="PANTHER" id="PTHR19304">
    <property type="entry name" value="CYCLIC-AMP RESPONSE ELEMENT BINDING PROTEIN"/>
    <property type="match status" value="1"/>
</dbReference>
<evidence type="ECO:0000256" key="2">
    <source>
        <dbReference type="ARBA" id="ARBA00023015"/>
    </source>
</evidence>
<comment type="subcellular location">
    <subcellularLocation>
        <location evidence="1">Nucleus</location>
    </subcellularLocation>
</comment>
<dbReference type="InterPro" id="IPR051027">
    <property type="entry name" value="bZIP_transcription_factors"/>
</dbReference>
<evidence type="ECO:0000256" key="3">
    <source>
        <dbReference type="ARBA" id="ARBA00023163"/>
    </source>
</evidence>
<keyword evidence="6" id="KW-1185">Reference proteome</keyword>
<reference evidence="5" key="2">
    <citation type="submission" date="2025-08" db="UniProtKB">
        <authorList>
            <consortium name="Ensembl"/>
        </authorList>
    </citation>
    <scope>IDENTIFICATION</scope>
</reference>
<reference evidence="5" key="1">
    <citation type="submission" date="2019-05" db="EMBL/GenBank/DDBJ databases">
        <authorList>
            <person name="Zhang S."/>
            <person name="Liu J."/>
        </authorList>
    </citation>
    <scope>NUCLEOTIDE SEQUENCE [LARGE SCALE GENOMIC DNA]</scope>
</reference>
<evidence type="ECO:0000313" key="5">
    <source>
        <dbReference type="Ensembl" id="ENSBGRP00000004425.1"/>
    </source>
</evidence>
<sequence length="143" mass="15467">MWLPSGNLICYSCNGIVPTGSGLEKLAVDPLPRVSGIMSAIFSFFFSFFVPRPVPGSLSSLLHLHNRQRQPMPASMPGTLPNPTMPGSSAVLMPMERQMSVNSNLLGMQGPNLSNPCASPQVQPMHSEAKMVNNNYNHPFLTA</sequence>
<dbReference type="GeneTree" id="ENSGT00940000156420"/>
<accession>A0A8B9WGI7</accession>
<dbReference type="Proteomes" id="UP000694520">
    <property type="component" value="Chromosome 4"/>
</dbReference>
<protein>
    <submittedName>
        <fullName evidence="5">cAMP responsive element binding protein 5</fullName>
    </submittedName>
</protein>
<evidence type="ECO:0000256" key="4">
    <source>
        <dbReference type="ARBA" id="ARBA00023242"/>
    </source>
</evidence>
<name>A0A8B9WGI7_BOSMU</name>
<dbReference type="Ensembl" id="ENSBGRT00000005072.1">
    <property type="protein sequence ID" value="ENSBGRP00000004425.1"/>
    <property type="gene ID" value="ENSBGRG00000002665.1"/>
</dbReference>
<keyword evidence="3" id="KW-0804">Transcription</keyword>
<dbReference type="GO" id="GO:0005634">
    <property type="term" value="C:nucleus"/>
    <property type="evidence" value="ECO:0007669"/>
    <property type="project" value="UniProtKB-SubCell"/>
</dbReference>
<gene>
    <name evidence="5" type="primary">CREB5</name>
</gene>
<keyword evidence="2" id="KW-0805">Transcription regulation</keyword>
<organism evidence="5 6">
    <name type="scientific">Bos mutus grunniens</name>
    <name type="common">Wild yak</name>
    <name type="synonym">Bos grunniens</name>
    <dbReference type="NCBI Taxonomy" id="30521"/>
    <lineage>
        <taxon>Eukaryota</taxon>
        <taxon>Metazoa</taxon>
        <taxon>Chordata</taxon>
        <taxon>Craniata</taxon>
        <taxon>Vertebrata</taxon>
        <taxon>Euteleostomi</taxon>
        <taxon>Mammalia</taxon>
        <taxon>Eutheria</taxon>
        <taxon>Laurasiatheria</taxon>
        <taxon>Artiodactyla</taxon>
        <taxon>Ruminantia</taxon>
        <taxon>Pecora</taxon>
        <taxon>Bovidae</taxon>
        <taxon>Bovinae</taxon>
        <taxon>Bos</taxon>
    </lineage>
</organism>
<evidence type="ECO:0000256" key="1">
    <source>
        <dbReference type="ARBA" id="ARBA00004123"/>
    </source>
</evidence>